<sequence>MWGNAYPKLGNARILCGVSKEHFDVVVLGAGPGGYVAAIRAAQLGKKVAVVEKQYWGGVCLNVGCIPSKALIKNAEVAEIFNHDAKTFGIKGDVEFDYSDAHKRSRQVSKKIVGGVHYLMKKNKIAEINGLGSFTDANTIEITEGDDKGTTVTFDDCIIATGSVVRTLPGIELSENVVSYEEQILNPEAPKKMVIVGAGAIGMEFAYVLSNYGVDVTVVEYMDRVLPNEDKDVSKEIAKKYKKLGVKLLTGHATTAVRDNGSEVEVDIQKNGTDKTETLTVDRVMISVGFAPRTEGYGLENTGVELTERGAIAIDDRMRTNVEHIYAIGDVTAKLQLAHVAEAQGIIAAETIADAETLEIEDYMMTPRATFCNPQVASMGYTEEQAKEKWPDREIKVATFPFSANGKAVGLAETAGFGKLIADAEFGEILGCHLVGANVSELIPEVVLAQRFDLTAGEIARSIHIHPTLPEVIKEIAHGIEGHMINL</sequence>
<dbReference type="InterPro" id="IPR050151">
    <property type="entry name" value="Class-I_Pyr_Nuc-Dis_Oxidored"/>
</dbReference>
<dbReference type="PANTHER" id="PTHR22912:SF217">
    <property type="entry name" value="DIHYDROLIPOYL DEHYDROGENASE"/>
    <property type="match status" value="1"/>
</dbReference>
<evidence type="ECO:0000259" key="14">
    <source>
        <dbReference type="Pfam" id="PF02852"/>
    </source>
</evidence>
<evidence type="ECO:0000256" key="5">
    <source>
        <dbReference type="ARBA" id="ARBA00022490"/>
    </source>
</evidence>
<evidence type="ECO:0000256" key="13">
    <source>
        <dbReference type="RuleBase" id="RU003692"/>
    </source>
</evidence>
<dbReference type="NCBIfam" id="TIGR01350">
    <property type="entry name" value="lipoamide_DH"/>
    <property type="match status" value="1"/>
</dbReference>
<dbReference type="SUPFAM" id="SSF55424">
    <property type="entry name" value="FAD/NAD-linked reductases, dimerisation (C-terminal) domain"/>
    <property type="match status" value="1"/>
</dbReference>
<evidence type="ECO:0000256" key="12">
    <source>
        <dbReference type="ARBA" id="ARBA00049187"/>
    </source>
</evidence>
<protein>
    <recommendedName>
        <fullName evidence="4 13">Dihydrolipoyl dehydrogenase</fullName>
        <ecNumber evidence="3 13">1.8.1.4</ecNumber>
    </recommendedName>
</protein>
<dbReference type="InterPro" id="IPR036188">
    <property type="entry name" value="FAD/NAD-bd_sf"/>
</dbReference>
<feature type="domain" description="FAD/NAD(P)-binding" evidence="15">
    <location>
        <begin position="23"/>
        <end position="345"/>
    </location>
</feature>
<dbReference type="RefSeq" id="WP_122084603.1">
    <property type="nucleotide sequence ID" value="NZ_CBCRWO010000003.1"/>
</dbReference>
<dbReference type="Proteomes" id="UP000266886">
    <property type="component" value="Unassembled WGS sequence"/>
</dbReference>
<evidence type="ECO:0000256" key="10">
    <source>
        <dbReference type="ARBA" id="ARBA00023157"/>
    </source>
</evidence>
<dbReference type="InterPro" id="IPR023753">
    <property type="entry name" value="FAD/NAD-binding_dom"/>
</dbReference>
<dbReference type="PANTHER" id="PTHR22912">
    <property type="entry name" value="DISULFIDE OXIDOREDUCTASE"/>
    <property type="match status" value="1"/>
</dbReference>
<comment type="catalytic activity">
    <reaction evidence="12 13">
        <text>N(6)-[(R)-dihydrolipoyl]-L-lysyl-[protein] + NAD(+) = N(6)-[(R)-lipoyl]-L-lysyl-[protein] + NADH + H(+)</text>
        <dbReference type="Rhea" id="RHEA:15045"/>
        <dbReference type="Rhea" id="RHEA-COMP:10474"/>
        <dbReference type="Rhea" id="RHEA-COMP:10475"/>
        <dbReference type="ChEBI" id="CHEBI:15378"/>
        <dbReference type="ChEBI" id="CHEBI:57540"/>
        <dbReference type="ChEBI" id="CHEBI:57945"/>
        <dbReference type="ChEBI" id="CHEBI:83099"/>
        <dbReference type="ChEBI" id="CHEBI:83100"/>
        <dbReference type="EC" id="1.8.1.4"/>
    </reaction>
</comment>
<dbReference type="Gene3D" id="3.30.390.30">
    <property type="match status" value="1"/>
</dbReference>
<evidence type="ECO:0000256" key="6">
    <source>
        <dbReference type="ARBA" id="ARBA00022630"/>
    </source>
</evidence>
<dbReference type="PRINTS" id="PR00368">
    <property type="entry name" value="FADPNR"/>
</dbReference>
<dbReference type="EMBL" id="RDRE01000001">
    <property type="protein sequence ID" value="RMD20555.1"/>
    <property type="molecule type" value="Genomic_DNA"/>
</dbReference>
<dbReference type="SUPFAM" id="SSF51905">
    <property type="entry name" value="FAD/NAD(P)-binding domain"/>
    <property type="match status" value="1"/>
</dbReference>
<dbReference type="InterPro" id="IPR004099">
    <property type="entry name" value="Pyr_nucl-diS_OxRdtase_dimer"/>
</dbReference>
<keyword evidence="8 13" id="KW-0560">Oxidoreductase</keyword>
<evidence type="ECO:0000256" key="11">
    <source>
        <dbReference type="ARBA" id="ARBA00023284"/>
    </source>
</evidence>
<proteinExistence type="inferred from homology"/>
<evidence type="ECO:0000313" key="17">
    <source>
        <dbReference type="Proteomes" id="UP000266886"/>
    </source>
</evidence>
<comment type="subcellular location">
    <subcellularLocation>
        <location evidence="1">Cytoplasm</location>
    </subcellularLocation>
</comment>
<feature type="domain" description="Pyridine nucleotide-disulphide oxidoreductase dimerisation" evidence="14">
    <location>
        <begin position="366"/>
        <end position="475"/>
    </location>
</feature>
<comment type="caution">
    <text evidence="16">The sequence shown here is derived from an EMBL/GenBank/DDBJ whole genome shotgun (WGS) entry which is preliminary data.</text>
</comment>
<name>A0ABX9UNC4_9CORY</name>
<evidence type="ECO:0000256" key="4">
    <source>
        <dbReference type="ARBA" id="ARBA00016961"/>
    </source>
</evidence>
<evidence type="ECO:0000259" key="15">
    <source>
        <dbReference type="Pfam" id="PF07992"/>
    </source>
</evidence>
<dbReference type="Gene3D" id="3.50.50.60">
    <property type="entry name" value="FAD/NAD(P)-binding domain"/>
    <property type="match status" value="2"/>
</dbReference>
<comment type="similarity">
    <text evidence="2 13">Belongs to the class-I pyridine nucleotide-disulfide oxidoreductase family.</text>
</comment>
<gene>
    <name evidence="16" type="primary">lpdA</name>
    <name evidence="16" type="ORF">EAW56_00150</name>
</gene>
<organism evidence="16 17">
    <name type="scientific">Corynebacterium gottingense</name>
    <dbReference type="NCBI Taxonomy" id="2041036"/>
    <lineage>
        <taxon>Bacteria</taxon>
        <taxon>Bacillati</taxon>
        <taxon>Actinomycetota</taxon>
        <taxon>Actinomycetes</taxon>
        <taxon>Mycobacteriales</taxon>
        <taxon>Corynebacteriaceae</taxon>
        <taxon>Corynebacterium</taxon>
    </lineage>
</organism>
<evidence type="ECO:0000256" key="8">
    <source>
        <dbReference type="ARBA" id="ARBA00023002"/>
    </source>
</evidence>
<evidence type="ECO:0000313" key="16">
    <source>
        <dbReference type="EMBL" id="RMD20555.1"/>
    </source>
</evidence>
<dbReference type="GO" id="GO:0004148">
    <property type="term" value="F:dihydrolipoyl dehydrogenase (NADH) activity"/>
    <property type="evidence" value="ECO:0007669"/>
    <property type="project" value="UniProtKB-EC"/>
</dbReference>
<evidence type="ECO:0000256" key="2">
    <source>
        <dbReference type="ARBA" id="ARBA00007532"/>
    </source>
</evidence>
<keyword evidence="9 13" id="KW-0520">NAD</keyword>
<evidence type="ECO:0000256" key="1">
    <source>
        <dbReference type="ARBA" id="ARBA00004496"/>
    </source>
</evidence>
<dbReference type="InterPro" id="IPR006258">
    <property type="entry name" value="Lipoamide_DH"/>
</dbReference>
<comment type="miscellaneous">
    <text evidence="13">The active site is a redox-active disulfide bond.</text>
</comment>
<dbReference type="InterPro" id="IPR012999">
    <property type="entry name" value="Pyr_OxRdtase_I_AS"/>
</dbReference>
<reference evidence="16 17" key="1">
    <citation type="submission" date="2018-10" db="EMBL/GenBank/DDBJ databases">
        <title>Whole genome sequence of Corynebacterium gottingense DSM 130494T.</title>
        <authorList>
            <person name="Bernier A.-M."/>
            <person name="Bernard K."/>
        </authorList>
    </citation>
    <scope>NUCLEOTIDE SEQUENCE [LARGE SCALE GENOMIC DNA]</scope>
    <source>
        <strain evidence="16 17">DSM 103494</strain>
    </source>
</reference>
<dbReference type="PIRSF" id="PIRSF000350">
    <property type="entry name" value="Mercury_reductase_MerA"/>
    <property type="match status" value="1"/>
</dbReference>
<evidence type="ECO:0000256" key="9">
    <source>
        <dbReference type="ARBA" id="ARBA00023027"/>
    </source>
</evidence>
<dbReference type="EC" id="1.8.1.4" evidence="3 13"/>
<dbReference type="Pfam" id="PF07992">
    <property type="entry name" value="Pyr_redox_2"/>
    <property type="match status" value="1"/>
</dbReference>
<comment type="cofactor">
    <cofactor evidence="13">
        <name>FAD</name>
        <dbReference type="ChEBI" id="CHEBI:57692"/>
    </cofactor>
    <text evidence="13">Binds 1 FAD per subunit.</text>
</comment>
<dbReference type="InterPro" id="IPR001100">
    <property type="entry name" value="Pyr_nuc-diS_OxRdtase"/>
</dbReference>
<accession>A0ABX9UNC4</accession>
<dbReference type="InterPro" id="IPR016156">
    <property type="entry name" value="FAD/NAD-linked_Rdtase_dimer_sf"/>
</dbReference>
<dbReference type="Pfam" id="PF02852">
    <property type="entry name" value="Pyr_redox_dim"/>
    <property type="match status" value="1"/>
</dbReference>
<keyword evidence="11 13" id="KW-0676">Redox-active center</keyword>
<keyword evidence="17" id="KW-1185">Reference proteome</keyword>
<dbReference type="PRINTS" id="PR00411">
    <property type="entry name" value="PNDRDTASEI"/>
</dbReference>
<keyword evidence="7 13" id="KW-0274">FAD</keyword>
<keyword evidence="6 13" id="KW-0285">Flavoprotein</keyword>
<evidence type="ECO:0000256" key="3">
    <source>
        <dbReference type="ARBA" id="ARBA00012608"/>
    </source>
</evidence>
<keyword evidence="5" id="KW-0963">Cytoplasm</keyword>
<keyword evidence="10" id="KW-1015">Disulfide bond</keyword>
<dbReference type="PROSITE" id="PS00076">
    <property type="entry name" value="PYRIDINE_REDOX_1"/>
    <property type="match status" value="1"/>
</dbReference>
<evidence type="ECO:0000256" key="7">
    <source>
        <dbReference type="ARBA" id="ARBA00022827"/>
    </source>
</evidence>